<protein>
    <recommendedName>
        <fullName evidence="4">Helix-turn-helix domain-containing protein</fullName>
    </recommendedName>
</protein>
<organism evidence="2 3">
    <name type="scientific">Parabacteroides faecis</name>
    <dbReference type="NCBI Taxonomy" id="1217282"/>
    <lineage>
        <taxon>Bacteria</taxon>
        <taxon>Pseudomonadati</taxon>
        <taxon>Bacteroidota</taxon>
        <taxon>Bacteroidia</taxon>
        <taxon>Bacteroidales</taxon>
        <taxon>Tannerellaceae</taxon>
        <taxon>Parabacteroides</taxon>
    </lineage>
</organism>
<proteinExistence type="predicted"/>
<dbReference type="RefSeq" id="WP_189086829.1">
    <property type="nucleotide sequence ID" value="NZ_BMPB01000012.1"/>
</dbReference>
<accession>A0ABR6KMC2</accession>
<evidence type="ECO:0008006" key="4">
    <source>
        <dbReference type="Google" id="ProtNLM"/>
    </source>
</evidence>
<keyword evidence="3" id="KW-1185">Reference proteome</keyword>
<evidence type="ECO:0000313" key="2">
    <source>
        <dbReference type="EMBL" id="MBB4622652.1"/>
    </source>
</evidence>
<dbReference type="Proteomes" id="UP000533637">
    <property type="component" value="Unassembled WGS sequence"/>
</dbReference>
<feature type="region of interest" description="Disordered" evidence="1">
    <location>
        <begin position="218"/>
        <end position="238"/>
    </location>
</feature>
<evidence type="ECO:0000256" key="1">
    <source>
        <dbReference type="SAM" id="MobiDB-lite"/>
    </source>
</evidence>
<name>A0ABR6KMC2_9BACT</name>
<gene>
    <name evidence="2" type="ORF">GGQ57_002552</name>
</gene>
<sequence length="238" mass="27519">MNYIELINRFWIVHEENCFSPCEIAIYFYLLKVNNMCNWIQFFKRNNAKIMADLGIKDRRTLENARNRLKQAGLIDYQKKNTNPNVTYSITSTLNAQVDVEVGVQVSVQDLHKSVPSKDKHKQKDNILPIIPHENNLPFPEEKSKKKSSRAKKEFIPPVLDDVLRFFSGSLLPDWENQGRLFFSHYNSQGWRKGTGVQVTDWDSLANKWILDEKIKRNERSTGSKTNNPASGNGYAGK</sequence>
<evidence type="ECO:0000313" key="3">
    <source>
        <dbReference type="Proteomes" id="UP000533637"/>
    </source>
</evidence>
<dbReference type="EMBL" id="JACHOC010000004">
    <property type="protein sequence ID" value="MBB4622652.1"/>
    <property type="molecule type" value="Genomic_DNA"/>
</dbReference>
<feature type="compositionally biased region" description="Basic and acidic residues" evidence="1">
    <location>
        <begin position="114"/>
        <end position="125"/>
    </location>
</feature>
<comment type="caution">
    <text evidence="2">The sequence shown here is derived from an EMBL/GenBank/DDBJ whole genome shotgun (WGS) entry which is preliminary data.</text>
</comment>
<reference evidence="2 3" key="1">
    <citation type="submission" date="2020-08" db="EMBL/GenBank/DDBJ databases">
        <title>Genomic Encyclopedia of Type Strains, Phase IV (KMG-IV): sequencing the most valuable type-strain genomes for metagenomic binning, comparative biology and taxonomic classification.</title>
        <authorList>
            <person name="Goeker M."/>
        </authorList>
    </citation>
    <scope>NUCLEOTIDE SEQUENCE [LARGE SCALE GENOMIC DNA]</scope>
    <source>
        <strain evidence="2 3">DSM 102983</strain>
    </source>
</reference>
<feature type="region of interest" description="Disordered" evidence="1">
    <location>
        <begin position="114"/>
        <end position="152"/>
    </location>
</feature>